<accession>A0AAW1UB38</accession>
<name>A0AAW1UB38_9CUCU</name>
<gene>
    <name evidence="2" type="ORF">WA026_013883</name>
</gene>
<dbReference type="GO" id="GO:0019693">
    <property type="term" value="P:ribose phosphate metabolic process"/>
    <property type="evidence" value="ECO:0007669"/>
    <property type="project" value="TreeGrafter"/>
</dbReference>
<dbReference type="PANTHER" id="PTHR11839:SF15">
    <property type="entry name" value="URIDINE DIPHOSPHATE GLUCOSE PYROPHOSPHATASE NUDT14"/>
    <property type="match status" value="1"/>
</dbReference>
<evidence type="ECO:0000313" key="2">
    <source>
        <dbReference type="EMBL" id="KAK9876509.1"/>
    </source>
</evidence>
<dbReference type="AlphaFoldDB" id="A0AAW1UB38"/>
<dbReference type="Gene3D" id="3.90.79.10">
    <property type="entry name" value="Nucleoside Triphosphate Pyrophosphohydrolase"/>
    <property type="match status" value="1"/>
</dbReference>
<comment type="caution">
    <text evidence="2">The sequence shown here is derived from an EMBL/GenBank/DDBJ whole genome shotgun (WGS) entry which is preliminary data.</text>
</comment>
<dbReference type="PANTHER" id="PTHR11839">
    <property type="entry name" value="UDP/ADP-SUGAR PYROPHOSPHATASE"/>
    <property type="match status" value="1"/>
</dbReference>
<dbReference type="GO" id="GO:0006753">
    <property type="term" value="P:nucleoside phosphate metabolic process"/>
    <property type="evidence" value="ECO:0007669"/>
    <property type="project" value="TreeGrafter"/>
</dbReference>
<reference evidence="2 3" key="1">
    <citation type="submission" date="2023-03" db="EMBL/GenBank/DDBJ databases">
        <title>Genome insight into feeding habits of ladybird beetles.</title>
        <authorList>
            <person name="Li H.-S."/>
            <person name="Huang Y.-H."/>
            <person name="Pang H."/>
        </authorList>
    </citation>
    <scope>NUCLEOTIDE SEQUENCE [LARGE SCALE GENOMIC DNA]</scope>
    <source>
        <strain evidence="2">SYSU_2023b</strain>
        <tissue evidence="2">Whole body</tissue>
    </source>
</reference>
<keyword evidence="1" id="KW-0378">Hydrolase</keyword>
<proteinExistence type="predicted"/>
<protein>
    <recommendedName>
        <fullName evidence="4">Nudix hydrolase domain-containing protein</fullName>
    </recommendedName>
</protein>
<dbReference type="Proteomes" id="UP001431783">
    <property type="component" value="Unassembled WGS sequence"/>
</dbReference>
<sequence length="208" mass="23596">MFSIKNIKIDTSMVSKLNPVQLQFTENSTRRTWDLIETTDAVAIIIFNTSSNKLVALKKFEPAVYLTSISKEDRQSTIIDMLKYPENLGIVIELCGGNLRGNDEGHILEVAQISIYESTGYNVPRESIEFVSSFKSDVGPKCGNIYVYYCEVDEKMKVACSPKANEIVVEMAISEIKEYLGKSLPELRSSPIFLYAMLWFIQEKQTHE</sequence>
<organism evidence="2 3">
    <name type="scientific">Henosepilachna vigintioctopunctata</name>
    <dbReference type="NCBI Taxonomy" id="420089"/>
    <lineage>
        <taxon>Eukaryota</taxon>
        <taxon>Metazoa</taxon>
        <taxon>Ecdysozoa</taxon>
        <taxon>Arthropoda</taxon>
        <taxon>Hexapoda</taxon>
        <taxon>Insecta</taxon>
        <taxon>Pterygota</taxon>
        <taxon>Neoptera</taxon>
        <taxon>Endopterygota</taxon>
        <taxon>Coleoptera</taxon>
        <taxon>Polyphaga</taxon>
        <taxon>Cucujiformia</taxon>
        <taxon>Coccinelloidea</taxon>
        <taxon>Coccinellidae</taxon>
        <taxon>Epilachninae</taxon>
        <taxon>Epilachnini</taxon>
        <taxon>Henosepilachna</taxon>
    </lineage>
</organism>
<evidence type="ECO:0000256" key="1">
    <source>
        <dbReference type="ARBA" id="ARBA00022801"/>
    </source>
</evidence>
<evidence type="ECO:0000313" key="3">
    <source>
        <dbReference type="Proteomes" id="UP001431783"/>
    </source>
</evidence>
<evidence type="ECO:0008006" key="4">
    <source>
        <dbReference type="Google" id="ProtNLM"/>
    </source>
</evidence>
<keyword evidence="3" id="KW-1185">Reference proteome</keyword>
<dbReference type="EMBL" id="JARQZJ010000037">
    <property type="protein sequence ID" value="KAK9876509.1"/>
    <property type="molecule type" value="Genomic_DNA"/>
</dbReference>
<dbReference type="SUPFAM" id="SSF55811">
    <property type="entry name" value="Nudix"/>
    <property type="match status" value="1"/>
</dbReference>
<dbReference type="GO" id="GO:0008768">
    <property type="term" value="F:UDP-sugar diphosphatase activity"/>
    <property type="evidence" value="ECO:0007669"/>
    <property type="project" value="TreeGrafter"/>
</dbReference>
<dbReference type="InterPro" id="IPR015797">
    <property type="entry name" value="NUDIX_hydrolase-like_dom_sf"/>
</dbReference>